<feature type="transmembrane region" description="Helical" evidence="7">
    <location>
        <begin position="12"/>
        <end position="32"/>
    </location>
</feature>
<feature type="compositionally biased region" description="Low complexity" evidence="6">
    <location>
        <begin position="353"/>
        <end position="362"/>
    </location>
</feature>
<evidence type="ECO:0000259" key="8">
    <source>
        <dbReference type="Pfam" id="PF20684"/>
    </source>
</evidence>
<evidence type="ECO:0000256" key="4">
    <source>
        <dbReference type="ARBA" id="ARBA00023136"/>
    </source>
</evidence>
<evidence type="ECO:0000256" key="7">
    <source>
        <dbReference type="SAM" id="Phobius"/>
    </source>
</evidence>
<feature type="domain" description="Rhodopsin" evidence="8">
    <location>
        <begin position="28"/>
        <end position="268"/>
    </location>
</feature>
<keyword evidence="10" id="KW-1185">Reference proteome</keyword>
<name>A0A1V6UUK9_9EURO</name>
<proteinExistence type="inferred from homology"/>
<accession>A0A1V6UUK9</accession>
<evidence type="ECO:0000313" key="10">
    <source>
        <dbReference type="Proteomes" id="UP000191500"/>
    </source>
</evidence>
<feature type="region of interest" description="Disordered" evidence="6">
    <location>
        <begin position="350"/>
        <end position="374"/>
    </location>
</feature>
<evidence type="ECO:0000313" key="9">
    <source>
        <dbReference type="EMBL" id="OQE42114.1"/>
    </source>
</evidence>
<evidence type="ECO:0000256" key="6">
    <source>
        <dbReference type="SAM" id="MobiDB-lite"/>
    </source>
</evidence>
<sequence length="374" mass="41483">MDSSDNLQPQAIGLIFAFPCFASVAVALRLYSRMLTKSFAADDWVICVAMILYWAETFTSYKVIIYTYIGYNVWEIPTDHPAILGSKYTYATELIYNPILALVKTSILLFLLRLTGQKKSVRLAIWGLLILNGIAAIITFFLAVFRCVPVAANWDLISYPNAKCLNFADFVTGTGSISILTDILALTLPTWIVYHLQMQWNQKLMLIGILSLGLLTVVAGIVRLILLDKFDRHMPENYTYSVLFCVSTIEVGLSFVAACAPSFKPLVTRLVPKLFGSTRTGPYNGSTNRSGRTRLGYKLEETSNFTSRTQDQAATAVGASDGELSHGPTKSKDKNIITLTTQMEVTWDRASCEEQQTSSTESLVYGRGGNRHSK</sequence>
<evidence type="ECO:0000256" key="3">
    <source>
        <dbReference type="ARBA" id="ARBA00022989"/>
    </source>
</evidence>
<evidence type="ECO:0000256" key="5">
    <source>
        <dbReference type="ARBA" id="ARBA00038359"/>
    </source>
</evidence>
<keyword evidence="4 7" id="KW-0472">Membrane</keyword>
<feature type="transmembrane region" description="Helical" evidence="7">
    <location>
        <begin position="204"/>
        <end position="226"/>
    </location>
</feature>
<organism evidence="9 10">
    <name type="scientific">Penicillium coprophilum</name>
    <dbReference type="NCBI Taxonomy" id="36646"/>
    <lineage>
        <taxon>Eukaryota</taxon>
        <taxon>Fungi</taxon>
        <taxon>Dikarya</taxon>
        <taxon>Ascomycota</taxon>
        <taxon>Pezizomycotina</taxon>
        <taxon>Eurotiomycetes</taxon>
        <taxon>Eurotiomycetidae</taxon>
        <taxon>Eurotiales</taxon>
        <taxon>Aspergillaceae</taxon>
        <taxon>Penicillium</taxon>
    </lineage>
</organism>
<dbReference type="PANTHER" id="PTHR33048:SF108">
    <property type="entry name" value="INTEGRAL MEMBRANE PROTEIN"/>
    <property type="match status" value="1"/>
</dbReference>
<feature type="region of interest" description="Disordered" evidence="6">
    <location>
        <begin position="305"/>
        <end position="337"/>
    </location>
</feature>
<dbReference type="AlphaFoldDB" id="A0A1V6UUK9"/>
<dbReference type="Proteomes" id="UP000191500">
    <property type="component" value="Unassembled WGS sequence"/>
</dbReference>
<dbReference type="InterPro" id="IPR049326">
    <property type="entry name" value="Rhodopsin_dom_fungi"/>
</dbReference>
<dbReference type="Pfam" id="PF20684">
    <property type="entry name" value="Fung_rhodopsin"/>
    <property type="match status" value="1"/>
</dbReference>
<feature type="transmembrane region" description="Helical" evidence="7">
    <location>
        <begin position="124"/>
        <end position="145"/>
    </location>
</feature>
<dbReference type="GO" id="GO:0016020">
    <property type="term" value="C:membrane"/>
    <property type="evidence" value="ECO:0007669"/>
    <property type="project" value="UniProtKB-SubCell"/>
</dbReference>
<reference evidence="10" key="1">
    <citation type="journal article" date="2017" name="Nat. Microbiol.">
        <title>Global analysis of biosynthetic gene clusters reveals vast potential of secondary metabolite production in Penicillium species.</title>
        <authorList>
            <person name="Nielsen J.C."/>
            <person name="Grijseels S."/>
            <person name="Prigent S."/>
            <person name="Ji B."/>
            <person name="Dainat J."/>
            <person name="Nielsen K.F."/>
            <person name="Frisvad J.C."/>
            <person name="Workman M."/>
            <person name="Nielsen J."/>
        </authorList>
    </citation>
    <scope>NUCLEOTIDE SEQUENCE [LARGE SCALE GENOMIC DNA]</scope>
    <source>
        <strain evidence="10">IBT 31321</strain>
    </source>
</reference>
<dbReference type="STRING" id="36646.A0A1V6UUK9"/>
<keyword evidence="3 7" id="KW-1133">Transmembrane helix</keyword>
<feature type="transmembrane region" description="Helical" evidence="7">
    <location>
        <begin position="238"/>
        <end position="260"/>
    </location>
</feature>
<evidence type="ECO:0000256" key="1">
    <source>
        <dbReference type="ARBA" id="ARBA00004141"/>
    </source>
</evidence>
<protein>
    <recommendedName>
        <fullName evidence="8">Rhodopsin domain-containing protein</fullName>
    </recommendedName>
</protein>
<dbReference type="PANTHER" id="PTHR33048">
    <property type="entry name" value="PTH11-LIKE INTEGRAL MEMBRANE PROTEIN (AFU_ORTHOLOGUE AFUA_5G11245)"/>
    <property type="match status" value="1"/>
</dbReference>
<evidence type="ECO:0000256" key="2">
    <source>
        <dbReference type="ARBA" id="ARBA00022692"/>
    </source>
</evidence>
<comment type="similarity">
    <text evidence="5">Belongs to the SAT4 family.</text>
</comment>
<feature type="transmembrane region" description="Helical" evidence="7">
    <location>
        <begin position="94"/>
        <end position="112"/>
    </location>
</feature>
<feature type="transmembrane region" description="Helical" evidence="7">
    <location>
        <begin position="44"/>
        <end position="69"/>
    </location>
</feature>
<gene>
    <name evidence="9" type="ORF">PENCOP_c004G05862</name>
</gene>
<feature type="transmembrane region" description="Helical" evidence="7">
    <location>
        <begin position="165"/>
        <end position="192"/>
    </location>
</feature>
<comment type="subcellular location">
    <subcellularLocation>
        <location evidence="1">Membrane</location>
        <topology evidence="1">Multi-pass membrane protein</topology>
    </subcellularLocation>
</comment>
<comment type="caution">
    <text evidence="9">The sequence shown here is derived from an EMBL/GenBank/DDBJ whole genome shotgun (WGS) entry which is preliminary data.</text>
</comment>
<keyword evidence="2 7" id="KW-0812">Transmembrane</keyword>
<dbReference type="EMBL" id="MDDG01000004">
    <property type="protein sequence ID" value="OQE42114.1"/>
    <property type="molecule type" value="Genomic_DNA"/>
</dbReference>
<dbReference type="InterPro" id="IPR052337">
    <property type="entry name" value="SAT4-like"/>
</dbReference>